<keyword evidence="1" id="KW-0812">Transmembrane</keyword>
<proteinExistence type="predicted"/>
<dbReference type="RefSeq" id="WP_245136794.1">
    <property type="nucleotide sequence ID" value="NZ_CP128477.1"/>
</dbReference>
<keyword evidence="1" id="KW-0472">Membrane</keyword>
<dbReference type="EMBL" id="JALAYX010000003">
    <property type="protein sequence ID" value="MCJ8239050.1"/>
    <property type="molecule type" value="Genomic_DNA"/>
</dbReference>
<feature type="domain" description="Tyrosine specific protein phosphatases" evidence="2">
    <location>
        <begin position="127"/>
        <end position="170"/>
    </location>
</feature>
<evidence type="ECO:0000259" key="2">
    <source>
        <dbReference type="PROSITE" id="PS50056"/>
    </source>
</evidence>
<name>A0ABT0D0U9_9HYPH</name>
<dbReference type="PROSITE" id="PS50056">
    <property type="entry name" value="TYR_PHOSPHATASE_2"/>
    <property type="match status" value="1"/>
</dbReference>
<evidence type="ECO:0000313" key="3">
    <source>
        <dbReference type="EMBL" id="MCJ8239050.1"/>
    </source>
</evidence>
<comment type="caution">
    <text evidence="3">The sequence shown here is derived from an EMBL/GenBank/DDBJ whole genome shotgun (WGS) entry which is preliminary data.</text>
</comment>
<gene>
    <name evidence="3" type="ORF">MKJ03_11975</name>
</gene>
<sequence length="206" mass="22401">MSSVEDGQGALERKVPQVRGWRRIALHSGLTVAGLLALFGAYVGILILSGNFHEVLPGQFYRSAQLSGARLSAEIDRYGIKTVINLRGENVGRSWYDDEVAATAAHGAAHVNFGISARRELTPGRAQELLALLKTAEQPILVHCMSGADRTGLASVIFLQQVAGVDEEEAEWQLSPIYGHINLSFLAAYAMDDTWERLEKVIGLDS</sequence>
<evidence type="ECO:0000313" key="4">
    <source>
        <dbReference type="Proteomes" id="UP001522662"/>
    </source>
</evidence>
<dbReference type="Proteomes" id="UP001522662">
    <property type="component" value="Unassembled WGS sequence"/>
</dbReference>
<dbReference type="SUPFAM" id="SSF52799">
    <property type="entry name" value="(Phosphotyrosine protein) phosphatases II"/>
    <property type="match status" value="1"/>
</dbReference>
<keyword evidence="4" id="KW-1185">Reference proteome</keyword>
<protein>
    <submittedName>
        <fullName evidence="3">Tyrosine-protein phosphatase</fullName>
    </submittedName>
</protein>
<dbReference type="PROSITE" id="PS00383">
    <property type="entry name" value="TYR_PHOSPHATASE_1"/>
    <property type="match status" value="1"/>
</dbReference>
<dbReference type="InterPro" id="IPR029021">
    <property type="entry name" value="Prot-tyrosine_phosphatase-like"/>
</dbReference>
<accession>A0ABT0D0U9</accession>
<dbReference type="Gene3D" id="3.90.190.10">
    <property type="entry name" value="Protein tyrosine phosphatase superfamily"/>
    <property type="match status" value="1"/>
</dbReference>
<dbReference type="InterPro" id="IPR000387">
    <property type="entry name" value="Tyr_Pase_dom"/>
</dbReference>
<dbReference type="InterPro" id="IPR026893">
    <property type="entry name" value="Tyr/Ser_Pase_IphP-type"/>
</dbReference>
<keyword evidence="1" id="KW-1133">Transmembrane helix</keyword>
<feature type="transmembrane region" description="Helical" evidence="1">
    <location>
        <begin position="24"/>
        <end position="48"/>
    </location>
</feature>
<dbReference type="InterPro" id="IPR016130">
    <property type="entry name" value="Tyr_Pase_AS"/>
</dbReference>
<organism evidence="3 4">
    <name type="scientific">Peteryoungia algae</name>
    <dbReference type="NCBI Taxonomy" id="2919917"/>
    <lineage>
        <taxon>Bacteria</taxon>
        <taxon>Pseudomonadati</taxon>
        <taxon>Pseudomonadota</taxon>
        <taxon>Alphaproteobacteria</taxon>
        <taxon>Hyphomicrobiales</taxon>
        <taxon>Rhizobiaceae</taxon>
        <taxon>Peteryoungia</taxon>
    </lineage>
</organism>
<reference evidence="3 4" key="1">
    <citation type="submission" date="2022-03" db="EMBL/GenBank/DDBJ databases">
        <title>Rhizobium SSM4.3 sp. nov., isolated from Sediment (Gouqi Island).</title>
        <authorList>
            <person name="Chen G."/>
        </authorList>
    </citation>
    <scope>NUCLEOTIDE SEQUENCE [LARGE SCALE GENOMIC DNA]</scope>
    <source>
        <strain evidence="3 4">SSM4.3</strain>
    </source>
</reference>
<evidence type="ECO:0000256" key="1">
    <source>
        <dbReference type="SAM" id="Phobius"/>
    </source>
</evidence>
<dbReference type="Pfam" id="PF13350">
    <property type="entry name" value="Y_phosphatase3"/>
    <property type="match status" value="1"/>
</dbReference>